<name>A0ABS4R7J0_9HYPH</name>
<dbReference type="Proteomes" id="UP000730739">
    <property type="component" value="Unassembled WGS sequence"/>
</dbReference>
<comment type="similarity">
    <text evidence="1">Belongs to the TTC38 family.</text>
</comment>
<protein>
    <recommendedName>
        <fullName evidence="2">Tetratricopeptide repeat protein 38</fullName>
    </recommendedName>
</protein>
<evidence type="ECO:0000313" key="5">
    <source>
        <dbReference type="EMBL" id="MBP2238861.1"/>
    </source>
</evidence>
<dbReference type="CDD" id="cd05804">
    <property type="entry name" value="StaR_like"/>
    <property type="match status" value="1"/>
</dbReference>
<comment type="caution">
    <text evidence="5">The sequence shown here is derived from an EMBL/GenBank/DDBJ whole genome shotgun (WGS) entry which is preliminary data.</text>
</comment>
<evidence type="ECO:0000313" key="6">
    <source>
        <dbReference type="Proteomes" id="UP000730739"/>
    </source>
</evidence>
<dbReference type="InterPro" id="IPR033891">
    <property type="entry name" value="TTC38"/>
</dbReference>
<keyword evidence="3" id="KW-0677">Repeat</keyword>
<proteinExistence type="inferred from homology"/>
<accession>A0ABS4R7J0</accession>
<dbReference type="Gene3D" id="1.25.40.10">
    <property type="entry name" value="Tetratricopeptide repeat domain"/>
    <property type="match status" value="1"/>
</dbReference>
<gene>
    <name evidence="5" type="ORF">J2Z31_005402</name>
</gene>
<sequence>MTHLDSRGLHLSTTSDLAAERYRHGVDLLLSTWPGAAETLEEAIAADPDFALAHAARARLHAIRTELASAKARIATAEEIVARRGTERERSHVEVLSLAINGQPAKALERALAHADAWPRDIVILSLPLGAFGLLAFSGMADHDQARVDLCERHARHFDADDWWFLTYRGWAHAENGNVTLGRALTQRGYDLRTENANAAHALSHAMYEGGAGEEAERLIADWLPRYDRTGILHGHIAWHSALGALERGDPEGALAIYADYIQPSATAGMPVNVVSDTASFLWRLQAYGHTVPAGLWAAAAAYSGEYFQKAGFAFADVHMALIAAAVGDRAAVEQRVQALTDLLEAGALAAGPVVPAICRAALSFANEDYAGCARTLEPIAAEVVRIGGSGAQRELVEDMLLLALMRSGEAVKARELLDRRLHRRPSPRDTRWHALLAA</sequence>
<evidence type="ECO:0000256" key="3">
    <source>
        <dbReference type="ARBA" id="ARBA00022737"/>
    </source>
</evidence>
<dbReference type="SUPFAM" id="SSF48452">
    <property type="entry name" value="TPR-like"/>
    <property type="match status" value="1"/>
</dbReference>
<keyword evidence="4" id="KW-0802">TPR repeat</keyword>
<evidence type="ECO:0000256" key="2">
    <source>
        <dbReference type="ARBA" id="ARBA00019992"/>
    </source>
</evidence>
<dbReference type="EMBL" id="JAGILA010000009">
    <property type="protein sequence ID" value="MBP2238861.1"/>
    <property type="molecule type" value="Genomic_DNA"/>
</dbReference>
<evidence type="ECO:0000256" key="1">
    <source>
        <dbReference type="ARBA" id="ARBA00005857"/>
    </source>
</evidence>
<dbReference type="RefSeq" id="WP_209606238.1">
    <property type="nucleotide sequence ID" value="NZ_JAGILA010000009.1"/>
</dbReference>
<dbReference type="InterPro" id="IPR011990">
    <property type="entry name" value="TPR-like_helical_dom_sf"/>
</dbReference>
<reference evidence="5 6" key="1">
    <citation type="submission" date="2021-03" db="EMBL/GenBank/DDBJ databases">
        <title>Genomic Encyclopedia of Type Strains, Phase IV (KMG-IV): sequencing the most valuable type-strain genomes for metagenomic binning, comparative biology and taxonomic classification.</title>
        <authorList>
            <person name="Goeker M."/>
        </authorList>
    </citation>
    <scope>NUCLEOTIDE SEQUENCE [LARGE SCALE GENOMIC DNA]</scope>
    <source>
        <strain evidence="5 6">DSM 13372</strain>
    </source>
</reference>
<dbReference type="PANTHER" id="PTHR16263:SF4">
    <property type="entry name" value="TETRATRICOPEPTIDE REPEAT PROTEIN 38"/>
    <property type="match status" value="1"/>
</dbReference>
<keyword evidence="6" id="KW-1185">Reference proteome</keyword>
<evidence type="ECO:0000256" key="4">
    <source>
        <dbReference type="ARBA" id="ARBA00022803"/>
    </source>
</evidence>
<organism evidence="5 6">
    <name type="scientific">Sinorhizobium kostiense</name>
    <dbReference type="NCBI Taxonomy" id="76747"/>
    <lineage>
        <taxon>Bacteria</taxon>
        <taxon>Pseudomonadati</taxon>
        <taxon>Pseudomonadota</taxon>
        <taxon>Alphaproteobacteria</taxon>
        <taxon>Hyphomicrobiales</taxon>
        <taxon>Rhizobiaceae</taxon>
        <taxon>Sinorhizobium/Ensifer group</taxon>
        <taxon>Sinorhizobium</taxon>
    </lineage>
</organism>
<dbReference type="PANTHER" id="PTHR16263">
    <property type="entry name" value="TETRATRICOPEPTIDE REPEAT PROTEIN 38"/>
    <property type="match status" value="1"/>
</dbReference>